<evidence type="ECO:0000256" key="5">
    <source>
        <dbReference type="ARBA" id="ARBA00023136"/>
    </source>
</evidence>
<organism evidence="9 10">
    <name type="scientific">Desulfatibacillum alkenivorans DSM 16219</name>
    <dbReference type="NCBI Taxonomy" id="1121393"/>
    <lineage>
        <taxon>Bacteria</taxon>
        <taxon>Pseudomonadati</taxon>
        <taxon>Thermodesulfobacteriota</taxon>
        <taxon>Desulfobacteria</taxon>
        <taxon>Desulfobacterales</taxon>
        <taxon>Desulfatibacillaceae</taxon>
        <taxon>Desulfatibacillum</taxon>
    </lineage>
</organism>
<evidence type="ECO:0000256" key="4">
    <source>
        <dbReference type="ARBA" id="ARBA00022989"/>
    </source>
</evidence>
<feature type="domain" description="Band 7" evidence="8">
    <location>
        <begin position="68"/>
        <end position="250"/>
    </location>
</feature>
<dbReference type="Gene3D" id="3.30.479.30">
    <property type="entry name" value="Band 7 domain"/>
    <property type="match status" value="1"/>
</dbReference>
<keyword evidence="9" id="KW-0645">Protease</keyword>
<evidence type="ECO:0000259" key="8">
    <source>
        <dbReference type="SMART" id="SM00244"/>
    </source>
</evidence>
<evidence type="ECO:0000256" key="2">
    <source>
        <dbReference type="ARBA" id="ARBA00006971"/>
    </source>
</evidence>
<name>A0A1M6V9J0_9BACT</name>
<proteinExistence type="inferred from homology"/>
<evidence type="ECO:0000256" key="3">
    <source>
        <dbReference type="ARBA" id="ARBA00022692"/>
    </source>
</evidence>
<keyword evidence="9" id="KW-0378">Hydrolase</keyword>
<comment type="similarity">
    <text evidence="2 6">Belongs to the band 7/mec-2 family. HflK subfamily.</text>
</comment>
<reference evidence="10" key="1">
    <citation type="submission" date="2016-11" db="EMBL/GenBank/DDBJ databases">
        <authorList>
            <person name="Varghese N."/>
            <person name="Submissions S."/>
        </authorList>
    </citation>
    <scope>NUCLEOTIDE SEQUENCE [LARGE SCALE GENOMIC DNA]</scope>
    <source>
        <strain evidence="10">DSM 16219</strain>
    </source>
</reference>
<sequence>MAWDWEKLKEQQNKRKPQPPPPPGQGGGGGGPEPPNWEEILDKFKGTKLPDMWWLIVILAVIVGVGASSMYTVGTNEEAVVQRFGEHVRTTGPGLNFKWPFNIETVRLIPVDRRETAKFGIDETPDRDNSRYQGRESDTASVSLMLTGDLNVALVPWSVQYRIKDSYNYCFKVANPESTLEDLSEATMRLVVGDSSVDEVLTERSTIAQEFKTLLQKELDEAETGLEVTAVNLEKTMVPLPVQPSYNEENRADQEREKIILQAREEYNKAIPAARGEAERLIRAAEGYELDRVNSAEGDANRFLSLYEEYKKAPEVTRRRLYLEAIGDVLPGMGDKYIVDSDQKNLLPFLNLSDQKEAIK</sequence>
<dbReference type="NCBIfam" id="TIGR01933">
    <property type="entry name" value="hflK"/>
    <property type="match status" value="1"/>
</dbReference>
<feature type="compositionally biased region" description="Basic and acidic residues" evidence="7">
    <location>
        <begin position="1"/>
        <end position="13"/>
    </location>
</feature>
<dbReference type="CDD" id="cd03404">
    <property type="entry name" value="SPFH_HflK"/>
    <property type="match status" value="1"/>
</dbReference>
<comment type="subunit">
    <text evidence="6">HflC and HflK may interact to form a multimeric complex.</text>
</comment>
<dbReference type="Pfam" id="PF01145">
    <property type="entry name" value="Band_7"/>
    <property type="match status" value="1"/>
</dbReference>
<dbReference type="PANTHER" id="PTHR43327:SF2">
    <property type="entry name" value="MODULATOR OF FTSH PROTEASE HFLK"/>
    <property type="match status" value="1"/>
</dbReference>
<evidence type="ECO:0000313" key="10">
    <source>
        <dbReference type="Proteomes" id="UP000183994"/>
    </source>
</evidence>
<dbReference type="RefSeq" id="WP_073478101.1">
    <property type="nucleotide sequence ID" value="NZ_FQZU01000033.1"/>
</dbReference>
<dbReference type="InterPro" id="IPR036013">
    <property type="entry name" value="Band_7/SPFH_dom_sf"/>
</dbReference>
<keyword evidence="3 6" id="KW-0812">Transmembrane</keyword>
<dbReference type="AlphaFoldDB" id="A0A1M6V9J0"/>
<feature type="region of interest" description="Disordered" evidence="7">
    <location>
        <begin position="1"/>
        <end position="37"/>
    </location>
</feature>
<protein>
    <recommendedName>
        <fullName evidence="6">Protein HflK</fullName>
    </recommendedName>
</protein>
<dbReference type="InterPro" id="IPR001107">
    <property type="entry name" value="Band_7"/>
</dbReference>
<dbReference type="STRING" id="1121393.SAMN02745216_04076"/>
<dbReference type="Proteomes" id="UP000183994">
    <property type="component" value="Unassembled WGS sequence"/>
</dbReference>
<evidence type="ECO:0000313" key="9">
    <source>
        <dbReference type="EMBL" id="SHK78051.1"/>
    </source>
</evidence>
<feature type="transmembrane region" description="Helical" evidence="6">
    <location>
        <begin position="53"/>
        <end position="73"/>
    </location>
</feature>
<keyword evidence="4 6" id="KW-1133">Transmembrane helix</keyword>
<dbReference type="PANTHER" id="PTHR43327">
    <property type="entry name" value="STOMATIN-LIKE PROTEIN 2, MITOCHONDRIAL"/>
    <property type="match status" value="1"/>
</dbReference>
<comment type="subcellular location">
    <subcellularLocation>
        <location evidence="1">Membrane</location>
        <topology evidence="1">Single-pass membrane protein</topology>
    </subcellularLocation>
</comment>
<dbReference type="GO" id="GO:0008233">
    <property type="term" value="F:peptidase activity"/>
    <property type="evidence" value="ECO:0007669"/>
    <property type="project" value="UniProtKB-KW"/>
</dbReference>
<comment type="function">
    <text evidence="6">HflC and HflK could encode or regulate a protease.</text>
</comment>
<dbReference type="InterPro" id="IPR010201">
    <property type="entry name" value="HflK"/>
</dbReference>
<dbReference type="SUPFAM" id="SSF117892">
    <property type="entry name" value="Band 7/SPFH domain"/>
    <property type="match status" value="1"/>
</dbReference>
<evidence type="ECO:0000256" key="6">
    <source>
        <dbReference type="RuleBase" id="RU364113"/>
    </source>
</evidence>
<gene>
    <name evidence="9" type="ORF">SAMN02745216_04076</name>
</gene>
<evidence type="ECO:0000256" key="1">
    <source>
        <dbReference type="ARBA" id="ARBA00004167"/>
    </source>
</evidence>
<dbReference type="EMBL" id="FQZU01000033">
    <property type="protein sequence ID" value="SHK78051.1"/>
    <property type="molecule type" value="Genomic_DNA"/>
</dbReference>
<dbReference type="InterPro" id="IPR050710">
    <property type="entry name" value="Band7/mec-2_domain"/>
</dbReference>
<accession>A0A1M6V9J0</accession>
<dbReference type="GO" id="GO:0016020">
    <property type="term" value="C:membrane"/>
    <property type="evidence" value="ECO:0007669"/>
    <property type="project" value="UniProtKB-SubCell"/>
</dbReference>
<keyword evidence="5 6" id="KW-0472">Membrane</keyword>
<evidence type="ECO:0000256" key="7">
    <source>
        <dbReference type="SAM" id="MobiDB-lite"/>
    </source>
</evidence>
<dbReference type="GO" id="GO:0006508">
    <property type="term" value="P:proteolysis"/>
    <property type="evidence" value="ECO:0007669"/>
    <property type="project" value="UniProtKB-KW"/>
</dbReference>
<dbReference type="OrthoDB" id="9779595at2"/>
<dbReference type="SMART" id="SM00244">
    <property type="entry name" value="PHB"/>
    <property type="match status" value="1"/>
</dbReference>
<keyword evidence="10" id="KW-1185">Reference proteome</keyword>